<dbReference type="AlphaFoldDB" id="Q6FFK8"/>
<gene>
    <name evidence="7" type="primary">znuA</name>
    <name evidence="7" type="ordered locus">ACIAD0177</name>
</gene>
<dbReference type="GO" id="GO:0006829">
    <property type="term" value="P:zinc ion transport"/>
    <property type="evidence" value="ECO:0007669"/>
    <property type="project" value="UniProtKB-KW"/>
</dbReference>
<protein>
    <recommendedName>
        <fullName evidence="2">High-affinity zinc uptake system protein ZnuA</fullName>
    </recommendedName>
</protein>
<dbReference type="eggNOG" id="COG0803">
    <property type="taxonomic scope" value="Bacteria"/>
</dbReference>
<organism evidence="7 8">
    <name type="scientific">Acinetobacter baylyi (strain ATCC 33305 / BD413 / ADP1)</name>
    <dbReference type="NCBI Taxonomy" id="62977"/>
    <lineage>
        <taxon>Bacteria</taxon>
        <taxon>Pseudomonadati</taxon>
        <taxon>Pseudomonadota</taxon>
        <taxon>Gammaproteobacteria</taxon>
        <taxon>Moraxellales</taxon>
        <taxon>Moraxellaceae</taxon>
        <taxon>Acinetobacter</taxon>
    </lineage>
</organism>
<keyword evidence="4 6" id="KW-0732">Signal</keyword>
<evidence type="ECO:0000256" key="1">
    <source>
        <dbReference type="ARBA" id="ARBA00011028"/>
    </source>
</evidence>
<dbReference type="InterPro" id="IPR006127">
    <property type="entry name" value="ZnuA-like"/>
</dbReference>
<evidence type="ECO:0000256" key="4">
    <source>
        <dbReference type="ARBA" id="ARBA00022729"/>
    </source>
</evidence>
<keyword evidence="5" id="KW-0406">Ion transport</keyword>
<dbReference type="HOGENOM" id="CLU_074098_0_0_6"/>
<dbReference type="SUPFAM" id="SSF53807">
    <property type="entry name" value="Helical backbone' metal receptor"/>
    <property type="match status" value="1"/>
</dbReference>
<sequence>MWFVMLRFALMCFVTLVSAVSWAQGPLVVSTHPLYLIAKEVTQGVEEPQLLLGNQSGHDIQLTPAHRKAIQDASLVVWLGKTHEAPLAKLLDNNPKAISIINSQIVTGLPQRTTRGVPIPNTVDTHVWLDPNNAIRIGFFIAALRSQQMPENQTKYWNNARKFAREMLQAAQPYNTTASPKPYWSYHDAYQYLERALNLKFAGAMTDDPHVAPTVAQIKYLNDNRPSERMCLMAEAHASKNQYQKLNPIVFEAVDESLTGESDFIVAWQKLASQTVKCVQSASK</sequence>
<feature type="signal peptide" evidence="6">
    <location>
        <begin position="1"/>
        <end position="23"/>
    </location>
</feature>
<dbReference type="GO" id="GO:0046872">
    <property type="term" value="F:metal ion binding"/>
    <property type="evidence" value="ECO:0007669"/>
    <property type="project" value="InterPro"/>
</dbReference>
<dbReference type="PANTHER" id="PTHR42953">
    <property type="entry name" value="HIGH-AFFINITY ZINC UPTAKE SYSTEM PROTEIN ZNUA-RELATED"/>
    <property type="match status" value="1"/>
</dbReference>
<dbReference type="KEGG" id="aci:ACIAD0177"/>
<evidence type="ECO:0000256" key="6">
    <source>
        <dbReference type="SAM" id="SignalP"/>
    </source>
</evidence>
<dbReference type="PANTHER" id="PTHR42953:SF3">
    <property type="entry name" value="HIGH-AFFINITY ZINC UPTAKE SYSTEM PROTEIN ZNUA"/>
    <property type="match status" value="1"/>
</dbReference>
<keyword evidence="5" id="KW-0864">Zinc transport</keyword>
<dbReference type="EMBL" id="CR543861">
    <property type="protein sequence ID" value="CAG67149.1"/>
    <property type="molecule type" value="Genomic_DNA"/>
</dbReference>
<evidence type="ECO:0000313" key="7">
    <source>
        <dbReference type="EMBL" id="CAG67149.1"/>
    </source>
</evidence>
<keyword evidence="5" id="KW-0862">Zinc</keyword>
<proteinExistence type="inferred from homology"/>
<keyword evidence="3" id="KW-0813">Transport</keyword>
<dbReference type="SMR" id="Q6FFK8"/>
<evidence type="ECO:0000313" key="8">
    <source>
        <dbReference type="Proteomes" id="UP000000430"/>
    </source>
</evidence>
<dbReference type="Proteomes" id="UP000000430">
    <property type="component" value="Chromosome"/>
</dbReference>
<comment type="similarity">
    <text evidence="1">Belongs to the bacterial solute-binding protein 9 family.</text>
</comment>
<dbReference type="STRING" id="202950.GCA_001485005_01909"/>
<evidence type="ECO:0000256" key="3">
    <source>
        <dbReference type="ARBA" id="ARBA00022448"/>
    </source>
</evidence>
<dbReference type="Gene3D" id="3.40.50.1980">
    <property type="entry name" value="Nitrogenase molybdenum iron protein domain"/>
    <property type="match status" value="2"/>
</dbReference>
<evidence type="ECO:0000256" key="2">
    <source>
        <dbReference type="ARBA" id="ARBA00015915"/>
    </source>
</evidence>
<dbReference type="InterPro" id="IPR050492">
    <property type="entry name" value="Bact_metal-bind_prot9"/>
</dbReference>
<name>Q6FFK8_ACIAD</name>
<evidence type="ECO:0000256" key="5">
    <source>
        <dbReference type="ARBA" id="ARBA00022906"/>
    </source>
</evidence>
<feature type="chain" id="PRO_5004273247" description="High-affinity zinc uptake system protein ZnuA" evidence="6">
    <location>
        <begin position="24"/>
        <end position="284"/>
    </location>
</feature>
<dbReference type="Pfam" id="PF01297">
    <property type="entry name" value="ZnuA"/>
    <property type="match status" value="1"/>
</dbReference>
<accession>Q6FFK8</accession>
<reference evidence="7 8" key="1">
    <citation type="journal article" date="2004" name="Nucleic Acids Res.">
        <title>Unique features revealed by the genome sequence of Acinetobacter sp. ADP1, a versatile and naturally transformation competent bacterium.</title>
        <authorList>
            <person name="Barbe V."/>
            <person name="Vallenet D."/>
            <person name="Fonknechten N."/>
            <person name="Kreimeyer A."/>
            <person name="Oztas S."/>
            <person name="Labarre L."/>
            <person name="Cruveiller S."/>
            <person name="Robert C."/>
            <person name="Duprat S."/>
            <person name="Wincker P."/>
            <person name="Ornston L.N."/>
            <person name="Weissenbach J."/>
            <person name="Marliere P."/>
            <person name="Cohen G.N."/>
            <person name="Medigue C."/>
        </authorList>
    </citation>
    <scope>NUCLEOTIDE SEQUENCE [LARGE SCALE GENOMIC DNA]</scope>
    <source>
        <strain evidence="8">ATCC 33305 / BD413 / ADP1</strain>
    </source>
</reference>